<dbReference type="EMBL" id="BART01016299">
    <property type="protein sequence ID" value="GAG79962.1"/>
    <property type="molecule type" value="Genomic_DNA"/>
</dbReference>
<dbReference type="Gene3D" id="3.40.470.10">
    <property type="entry name" value="Uracil-DNA glycosylase-like domain"/>
    <property type="match status" value="1"/>
</dbReference>
<evidence type="ECO:0008006" key="2">
    <source>
        <dbReference type="Google" id="ProtNLM"/>
    </source>
</evidence>
<proteinExistence type="predicted"/>
<name>X1BFL3_9ZZZZ</name>
<accession>X1BFL3</accession>
<feature type="non-terminal residue" evidence="1">
    <location>
        <position position="1"/>
    </location>
</feature>
<dbReference type="InterPro" id="IPR036895">
    <property type="entry name" value="Uracil-DNA_glycosylase-like_sf"/>
</dbReference>
<organism evidence="1">
    <name type="scientific">marine sediment metagenome</name>
    <dbReference type="NCBI Taxonomy" id="412755"/>
    <lineage>
        <taxon>unclassified sequences</taxon>
        <taxon>metagenomes</taxon>
        <taxon>ecological metagenomes</taxon>
    </lineage>
</organism>
<sequence length="188" mass="22979">NDGKLKLKDNKLWLYLNYLFLNKLGQLKPKIYITDLCKCNDDIKKINEKGKKKPDKNKILWKKCLTECLNEEIRLINPSLIIFQGWNSYIYVRDYLIEKKLIKSEKDILEDTVHFYPQSGDKDFYKKRFYNPTYGKFSCNNDKIIYFFRIYHQRFLYKNLNEYDRNKYITQNHKFIEKKILNEILDIS</sequence>
<reference evidence="1" key="1">
    <citation type="journal article" date="2014" name="Front. Microbiol.">
        <title>High frequency of phylogenetically diverse reductive dehalogenase-homologous genes in deep subseafloor sedimentary metagenomes.</title>
        <authorList>
            <person name="Kawai M."/>
            <person name="Futagami T."/>
            <person name="Toyoda A."/>
            <person name="Takaki Y."/>
            <person name="Nishi S."/>
            <person name="Hori S."/>
            <person name="Arai W."/>
            <person name="Tsubouchi T."/>
            <person name="Morono Y."/>
            <person name="Uchiyama I."/>
            <person name="Ito T."/>
            <person name="Fujiyama A."/>
            <person name="Inagaki F."/>
            <person name="Takami H."/>
        </authorList>
    </citation>
    <scope>NUCLEOTIDE SEQUENCE</scope>
    <source>
        <strain evidence="1">Expedition CK06-06</strain>
    </source>
</reference>
<evidence type="ECO:0000313" key="1">
    <source>
        <dbReference type="EMBL" id="GAG79962.1"/>
    </source>
</evidence>
<dbReference type="AlphaFoldDB" id="X1BFL3"/>
<gene>
    <name evidence="1" type="ORF">S01H4_31391</name>
</gene>
<comment type="caution">
    <text evidence="1">The sequence shown here is derived from an EMBL/GenBank/DDBJ whole genome shotgun (WGS) entry which is preliminary data.</text>
</comment>
<protein>
    <recommendedName>
        <fullName evidence="2">Uracil-DNA glycosylase-like domain-containing protein</fullName>
    </recommendedName>
</protein>